<dbReference type="AlphaFoldDB" id="A0A087T987"/>
<evidence type="ECO:0000313" key="1">
    <source>
        <dbReference type="EMBL" id="KFM61676.1"/>
    </source>
</evidence>
<evidence type="ECO:0000313" key="2">
    <source>
        <dbReference type="Proteomes" id="UP000054359"/>
    </source>
</evidence>
<sequence>NVSCLSGTGNADKSKATVCARCHESVLWKFPPCSILISTIG</sequence>
<organism evidence="1 2">
    <name type="scientific">Stegodyphus mimosarum</name>
    <name type="common">African social velvet spider</name>
    <dbReference type="NCBI Taxonomy" id="407821"/>
    <lineage>
        <taxon>Eukaryota</taxon>
        <taxon>Metazoa</taxon>
        <taxon>Ecdysozoa</taxon>
        <taxon>Arthropoda</taxon>
        <taxon>Chelicerata</taxon>
        <taxon>Arachnida</taxon>
        <taxon>Araneae</taxon>
        <taxon>Araneomorphae</taxon>
        <taxon>Entelegynae</taxon>
        <taxon>Eresoidea</taxon>
        <taxon>Eresidae</taxon>
        <taxon>Stegodyphus</taxon>
    </lineage>
</organism>
<gene>
    <name evidence="1" type="ORF">X975_03212</name>
</gene>
<feature type="non-terminal residue" evidence="1">
    <location>
        <position position="1"/>
    </location>
</feature>
<name>A0A087T987_STEMI</name>
<proteinExistence type="predicted"/>
<reference evidence="1 2" key="1">
    <citation type="submission" date="2013-11" db="EMBL/GenBank/DDBJ databases">
        <title>Genome sequencing of Stegodyphus mimosarum.</title>
        <authorList>
            <person name="Bechsgaard J."/>
        </authorList>
    </citation>
    <scope>NUCLEOTIDE SEQUENCE [LARGE SCALE GENOMIC DNA]</scope>
</reference>
<dbReference type="EMBL" id="KK114076">
    <property type="protein sequence ID" value="KFM61676.1"/>
    <property type="molecule type" value="Genomic_DNA"/>
</dbReference>
<feature type="non-terminal residue" evidence="1">
    <location>
        <position position="41"/>
    </location>
</feature>
<dbReference type="Proteomes" id="UP000054359">
    <property type="component" value="Unassembled WGS sequence"/>
</dbReference>
<accession>A0A087T987</accession>
<keyword evidence="2" id="KW-1185">Reference proteome</keyword>
<protein>
    <submittedName>
        <fullName evidence="1">Uncharacterized protein</fullName>
    </submittedName>
</protein>